<dbReference type="GO" id="GO:0006506">
    <property type="term" value="P:GPI anchor biosynthetic process"/>
    <property type="evidence" value="ECO:0007669"/>
    <property type="project" value="TreeGrafter"/>
</dbReference>
<name>A0A1V2LQ93_PICKU</name>
<comment type="pathway">
    <text evidence="7">Protein modification; protein glycosylation.</text>
</comment>
<dbReference type="UniPathway" id="UPA00378"/>
<dbReference type="PANTHER" id="PTHR15039:SF11">
    <property type="entry name" value="DOLICHOL PHOSPHATE-MANNOSE BIOSYNTHESIS REGULATORY PROTEIN"/>
    <property type="match status" value="1"/>
</dbReference>
<evidence type="ECO:0000313" key="10">
    <source>
        <dbReference type="Proteomes" id="UP000189274"/>
    </source>
</evidence>
<keyword evidence="4 7" id="KW-0256">Endoplasmic reticulum</keyword>
<feature type="transmembrane region" description="Helical" evidence="7">
    <location>
        <begin position="39"/>
        <end position="62"/>
    </location>
</feature>
<evidence type="ECO:0000256" key="5">
    <source>
        <dbReference type="ARBA" id="ARBA00022989"/>
    </source>
</evidence>
<dbReference type="STRING" id="4909.A0A1V2LQ93"/>
<comment type="subunit">
    <text evidence="7">Component of the dolichol-phosphate mannose (DPM) synthase complex.</text>
</comment>
<comment type="function">
    <text evidence="7">Regulatory subunit of the dolichol-phosphate mannose (DPM) synthase complex; essential for the ER localization.</text>
</comment>
<protein>
    <recommendedName>
        <fullName evidence="7">Dolichol phosphate-mannose biosynthesis regulatory protein</fullName>
    </recommendedName>
</protein>
<evidence type="ECO:0000313" key="11">
    <source>
        <dbReference type="Proteomes" id="UP000249293"/>
    </source>
</evidence>
<comment type="caution">
    <text evidence="7">Lacks conserved residue(s) required for the propagation of feature annotation.</text>
</comment>
<comment type="subcellular location">
    <subcellularLocation>
        <location evidence="1 7">Endoplasmic reticulum membrane</location>
        <topology evidence="1 7">Multi-pass membrane protein</topology>
    </subcellularLocation>
</comment>
<reference evidence="8 11" key="3">
    <citation type="submission" date="2018-06" db="EMBL/GenBank/DDBJ databases">
        <title>Population genomics shows no distinction between pathogenic Candida krusei and environmental Pichia kudriavzevii: One species, four names.</title>
        <authorList>
            <person name="Douglass A.P."/>
            <person name="Offei B."/>
            <person name="Braun-Galleani S."/>
            <person name="Coughlan A.Y."/>
            <person name="Martos A."/>
            <person name="Ortiz-Merino R.A."/>
            <person name="Byrne K.P."/>
            <person name="Wolfe K.H."/>
        </authorList>
    </citation>
    <scope>NUCLEOTIDE SEQUENCE [LARGE SCALE GENOMIC DNA]</scope>
    <source>
        <strain evidence="8 11">CBS573</strain>
    </source>
</reference>
<dbReference type="GO" id="GO:0180047">
    <property type="term" value="P:dolichol phosphate mannose biosynthetic process"/>
    <property type="evidence" value="ECO:0007669"/>
    <property type="project" value="InterPro"/>
</dbReference>
<dbReference type="OrthoDB" id="311279at2759"/>
<evidence type="ECO:0000256" key="2">
    <source>
        <dbReference type="ARBA" id="ARBA00005478"/>
    </source>
</evidence>
<dbReference type="AlphaFoldDB" id="A0A1V2LQ93"/>
<evidence type="ECO:0000256" key="4">
    <source>
        <dbReference type="ARBA" id="ARBA00022824"/>
    </source>
</evidence>
<gene>
    <name evidence="9" type="ORF">BOH78_1679</name>
    <name evidence="8" type="ORF">C5L36_0C02840</name>
</gene>
<dbReference type="PANTHER" id="PTHR15039">
    <property type="entry name" value="DOLICHOL PHOSPHATE-MANNOSE BIOSYNTHESIS REGULATORY PROTEIN"/>
    <property type="match status" value="1"/>
</dbReference>
<dbReference type="GO" id="GO:0005789">
    <property type="term" value="C:endoplasmic reticulum membrane"/>
    <property type="evidence" value="ECO:0007669"/>
    <property type="project" value="UniProtKB-SubCell"/>
</dbReference>
<dbReference type="VEuPathDB" id="FungiDB:C5L36_0C02840"/>
<sequence length="73" mass="8318">MLLLATFIFAYYTIWTFITPFLAEDNILQNFFLPRYYAIALPVIALILGVTLVTTFIGMVIVKSAQKKKGKKN</sequence>
<evidence type="ECO:0000256" key="6">
    <source>
        <dbReference type="ARBA" id="ARBA00023136"/>
    </source>
</evidence>
<dbReference type="InterPro" id="IPR009914">
    <property type="entry name" value="DPM2"/>
</dbReference>
<keyword evidence="11" id="KW-1185">Reference proteome</keyword>
<keyword evidence="3 7" id="KW-0812">Transmembrane</keyword>
<reference evidence="9" key="2">
    <citation type="submission" date="2017-01" db="EMBL/GenBank/DDBJ databases">
        <authorList>
            <person name="Mah S.A."/>
            <person name="Swanson W.J."/>
            <person name="Moy G.W."/>
            <person name="Vacquier V.D."/>
        </authorList>
    </citation>
    <scope>NUCLEOTIDE SEQUENCE [LARGE SCALE GENOMIC DNA]</scope>
    <source>
        <strain evidence="9">129</strain>
    </source>
</reference>
<organism evidence="9 10">
    <name type="scientific">Pichia kudriavzevii</name>
    <name type="common">Yeast</name>
    <name type="synonym">Issatchenkia orientalis</name>
    <dbReference type="NCBI Taxonomy" id="4909"/>
    <lineage>
        <taxon>Eukaryota</taxon>
        <taxon>Fungi</taxon>
        <taxon>Dikarya</taxon>
        <taxon>Ascomycota</taxon>
        <taxon>Saccharomycotina</taxon>
        <taxon>Pichiomycetes</taxon>
        <taxon>Pichiales</taxon>
        <taxon>Pichiaceae</taxon>
        <taxon>Pichia</taxon>
    </lineage>
</organism>
<comment type="similarity">
    <text evidence="2 7">Belongs to the DPM2 family.</text>
</comment>
<evidence type="ECO:0000256" key="7">
    <source>
        <dbReference type="RuleBase" id="RU365084"/>
    </source>
</evidence>
<accession>A0A1V2LQ93</accession>
<reference evidence="10" key="1">
    <citation type="journal article" date="2017" name="Genome Announc.">
        <title>Genome sequences of Cyberlindnera fabianii 65, Pichia kudriavzevii 129, and Saccharomyces cerevisiae 131 isolated from fermented masau fruits in Zimbabwe.</title>
        <authorList>
            <person name="van Rijswijck I.M.H."/>
            <person name="Derks M.F.L."/>
            <person name="Abee T."/>
            <person name="de Ridder D."/>
            <person name="Smid E.J."/>
        </authorList>
    </citation>
    <scope>NUCLEOTIDE SEQUENCE [LARGE SCALE GENOMIC DNA]</scope>
    <source>
        <strain evidence="10">129</strain>
    </source>
</reference>
<dbReference type="Pfam" id="PF07297">
    <property type="entry name" value="DPM2"/>
    <property type="match status" value="1"/>
</dbReference>
<proteinExistence type="inferred from homology"/>
<evidence type="ECO:0000256" key="3">
    <source>
        <dbReference type="ARBA" id="ARBA00022692"/>
    </source>
</evidence>
<keyword evidence="5 7" id="KW-1133">Transmembrane helix</keyword>
<evidence type="ECO:0000313" key="8">
    <source>
        <dbReference type="EMBL" id="AWU76343.1"/>
    </source>
</evidence>
<dbReference type="Proteomes" id="UP000189274">
    <property type="component" value="Unassembled WGS sequence"/>
</dbReference>
<dbReference type="GO" id="GO:0033185">
    <property type="term" value="C:dolichol-phosphate-mannose synthase complex"/>
    <property type="evidence" value="ECO:0007669"/>
    <property type="project" value="TreeGrafter"/>
</dbReference>
<evidence type="ECO:0000256" key="1">
    <source>
        <dbReference type="ARBA" id="ARBA00004477"/>
    </source>
</evidence>
<dbReference type="EMBL" id="MQVM01000006">
    <property type="protein sequence ID" value="ONH75657.1"/>
    <property type="molecule type" value="Genomic_DNA"/>
</dbReference>
<evidence type="ECO:0000313" key="9">
    <source>
        <dbReference type="EMBL" id="ONH75657.1"/>
    </source>
</evidence>
<dbReference type="EMBL" id="CP028775">
    <property type="protein sequence ID" value="AWU76343.1"/>
    <property type="molecule type" value="Genomic_DNA"/>
</dbReference>
<dbReference type="Proteomes" id="UP000249293">
    <property type="component" value="Chromosome 3"/>
</dbReference>
<keyword evidence="6 7" id="KW-0472">Membrane</keyword>
<dbReference type="GO" id="GO:0030234">
    <property type="term" value="F:enzyme regulator activity"/>
    <property type="evidence" value="ECO:0007669"/>
    <property type="project" value="UniProtKB-UniRule"/>
</dbReference>